<keyword evidence="1" id="KW-0472">Membrane</keyword>
<keyword evidence="1" id="KW-1133">Transmembrane helix</keyword>
<dbReference type="PANTHER" id="PTHR34978">
    <property type="entry name" value="POSSIBLE SENSOR-TRANSDUCER PROTEIN BLAR"/>
    <property type="match status" value="1"/>
</dbReference>
<feature type="transmembrane region" description="Helical" evidence="1">
    <location>
        <begin position="6"/>
        <end position="27"/>
    </location>
</feature>
<proteinExistence type="predicted"/>
<dbReference type="AlphaFoldDB" id="A0A1M6MYQ5"/>
<dbReference type="Gene3D" id="3.30.2010.10">
    <property type="entry name" value="Metalloproteases ('zincins'), catalytic domain"/>
    <property type="match status" value="1"/>
</dbReference>
<keyword evidence="4" id="KW-1185">Reference proteome</keyword>
<dbReference type="InterPro" id="IPR008756">
    <property type="entry name" value="Peptidase_M56"/>
</dbReference>
<dbReference type="CDD" id="cd07341">
    <property type="entry name" value="M56_BlaR1_MecR1_like"/>
    <property type="match status" value="1"/>
</dbReference>
<evidence type="ECO:0000313" key="4">
    <source>
        <dbReference type="Proteomes" id="UP000183975"/>
    </source>
</evidence>
<dbReference type="PANTHER" id="PTHR34978:SF3">
    <property type="entry name" value="SLR0241 PROTEIN"/>
    <property type="match status" value="1"/>
</dbReference>
<feature type="domain" description="Peptidase M56" evidence="2">
    <location>
        <begin position="63"/>
        <end position="266"/>
    </location>
</feature>
<feature type="transmembrane region" description="Helical" evidence="1">
    <location>
        <begin position="279"/>
        <end position="298"/>
    </location>
</feature>
<dbReference type="EMBL" id="FRAH01000008">
    <property type="protein sequence ID" value="SHJ88579.1"/>
    <property type="molecule type" value="Genomic_DNA"/>
</dbReference>
<name>A0A1M6MYQ5_9FIRM</name>
<sequence>MQILGNIFNAIIFVSAIGGIFCVLSLFINHILRCTLPLWFPLCGMILFCVPFLSPDVFLISPETQEWLNGFYIACWVWVCGCGILFVYDTIRSIMAKRALKGYQICSTERLNALCLQCAEIVGLKKVPALYWGTLDNPICVTGAIRPAIIMSKTVIEKLTDGELSAVFIHELTHIKRKHILLERIYDYVCILNWLNPFAWIAKGDFSLHCETDCDCNALKFSQGKVTATEYAAAIIRLLELSTVQATKPGKGIGALSFVLAKRRIKRITTRTSKIRDRMITVILAVSLILTVAFSVQFSREHFYPYPAYHTGTEYGAGYNE</sequence>
<evidence type="ECO:0000259" key="2">
    <source>
        <dbReference type="Pfam" id="PF05569"/>
    </source>
</evidence>
<feature type="transmembrane region" description="Helical" evidence="1">
    <location>
        <begin position="39"/>
        <end position="61"/>
    </location>
</feature>
<keyword evidence="1" id="KW-0812">Transmembrane</keyword>
<evidence type="ECO:0000313" key="3">
    <source>
        <dbReference type="EMBL" id="SHJ88579.1"/>
    </source>
</evidence>
<accession>A0A1M6MYQ5</accession>
<dbReference type="Proteomes" id="UP000183975">
    <property type="component" value="Unassembled WGS sequence"/>
</dbReference>
<reference evidence="3 4" key="1">
    <citation type="submission" date="2016-11" db="EMBL/GenBank/DDBJ databases">
        <authorList>
            <person name="Jaros S."/>
            <person name="Januszkiewicz K."/>
            <person name="Wedrychowicz H."/>
        </authorList>
    </citation>
    <scope>NUCLEOTIDE SEQUENCE [LARGE SCALE GENOMIC DNA]</scope>
    <source>
        <strain evidence="3 4">DSM 14214</strain>
    </source>
</reference>
<dbReference type="RefSeq" id="WP_072849254.1">
    <property type="nucleotide sequence ID" value="NZ_FRAH01000008.1"/>
</dbReference>
<dbReference type="OrthoDB" id="1956422at2"/>
<feature type="transmembrane region" description="Helical" evidence="1">
    <location>
        <begin position="67"/>
        <end position="88"/>
    </location>
</feature>
<protein>
    <submittedName>
        <fullName evidence="3">BlaR1 peptidase M56</fullName>
    </submittedName>
</protein>
<evidence type="ECO:0000256" key="1">
    <source>
        <dbReference type="SAM" id="Phobius"/>
    </source>
</evidence>
<dbReference type="Pfam" id="PF05569">
    <property type="entry name" value="Peptidase_M56"/>
    <property type="match status" value="1"/>
</dbReference>
<gene>
    <name evidence="3" type="ORF">SAMN02745138_00725</name>
</gene>
<organism evidence="3 4">
    <name type="scientific">Anaerotignum lactatifermentans DSM 14214</name>
    <dbReference type="NCBI Taxonomy" id="1121323"/>
    <lineage>
        <taxon>Bacteria</taxon>
        <taxon>Bacillati</taxon>
        <taxon>Bacillota</taxon>
        <taxon>Clostridia</taxon>
        <taxon>Lachnospirales</taxon>
        <taxon>Anaerotignaceae</taxon>
        <taxon>Anaerotignum</taxon>
    </lineage>
</organism>
<dbReference type="InterPro" id="IPR052173">
    <property type="entry name" value="Beta-lactam_resp_regulator"/>
</dbReference>